<evidence type="ECO:0000256" key="1">
    <source>
        <dbReference type="SAM" id="MobiDB-lite"/>
    </source>
</evidence>
<dbReference type="InterPro" id="IPR008889">
    <property type="entry name" value="VQ"/>
</dbReference>
<gene>
    <name evidence="3" type="ORF">RND81_13G175300</name>
</gene>
<accession>A0AAW1H128</accession>
<feature type="domain" description="VQ" evidence="2">
    <location>
        <begin position="80"/>
        <end position="104"/>
    </location>
</feature>
<name>A0AAW1H128_SAPOF</name>
<organism evidence="3 4">
    <name type="scientific">Saponaria officinalis</name>
    <name type="common">Common soapwort</name>
    <name type="synonym">Lychnis saponaria</name>
    <dbReference type="NCBI Taxonomy" id="3572"/>
    <lineage>
        <taxon>Eukaryota</taxon>
        <taxon>Viridiplantae</taxon>
        <taxon>Streptophyta</taxon>
        <taxon>Embryophyta</taxon>
        <taxon>Tracheophyta</taxon>
        <taxon>Spermatophyta</taxon>
        <taxon>Magnoliopsida</taxon>
        <taxon>eudicotyledons</taxon>
        <taxon>Gunneridae</taxon>
        <taxon>Pentapetalae</taxon>
        <taxon>Caryophyllales</taxon>
        <taxon>Caryophyllaceae</taxon>
        <taxon>Caryophylleae</taxon>
        <taxon>Saponaria</taxon>
    </lineage>
</organism>
<dbReference type="InterPro" id="IPR039609">
    <property type="entry name" value="VQ_15/22"/>
</dbReference>
<dbReference type="PANTHER" id="PTHR33179:SF29">
    <property type="entry name" value="OS06G0666400 PROTEIN"/>
    <property type="match status" value="1"/>
</dbReference>
<proteinExistence type="predicted"/>
<reference evidence="3" key="1">
    <citation type="submission" date="2024-03" db="EMBL/GenBank/DDBJ databases">
        <title>WGS assembly of Saponaria officinalis var. Norfolk2.</title>
        <authorList>
            <person name="Jenkins J."/>
            <person name="Shu S."/>
            <person name="Grimwood J."/>
            <person name="Barry K."/>
            <person name="Goodstein D."/>
            <person name="Schmutz J."/>
            <person name="Leebens-Mack J."/>
            <person name="Osbourn A."/>
        </authorList>
    </citation>
    <scope>NUCLEOTIDE SEQUENCE [LARGE SCALE GENOMIC DNA]</scope>
    <source>
        <strain evidence="3">JIC</strain>
    </source>
</reference>
<dbReference type="Pfam" id="PF05678">
    <property type="entry name" value="VQ"/>
    <property type="match status" value="1"/>
</dbReference>
<feature type="compositionally biased region" description="Low complexity" evidence="1">
    <location>
        <begin position="152"/>
        <end position="180"/>
    </location>
</feature>
<feature type="compositionally biased region" description="Basic residues" evidence="1">
    <location>
        <begin position="68"/>
        <end position="78"/>
    </location>
</feature>
<dbReference type="EMBL" id="JBDFQZ010000013">
    <property type="protein sequence ID" value="KAK9670075.1"/>
    <property type="molecule type" value="Genomic_DNA"/>
</dbReference>
<dbReference type="PANTHER" id="PTHR33179">
    <property type="entry name" value="VQ MOTIF-CONTAINING PROTEIN"/>
    <property type="match status" value="1"/>
</dbReference>
<dbReference type="AlphaFoldDB" id="A0AAW1H128"/>
<sequence length="180" mass="19129">MSNNYTSEWLHFHPNNSSSLGHVAPSYAATSPPPDGFFSGLVSEATTVTTMAAAPGPAQLGPEGRVSKPARQRARASRRTPTTLISTDTVNFRATVQQFTGGPSSNFAPLGPGAGPGLGYGLPNDMNTSMFMHGNYMGEINDYNNAYVTYEGNNNNNNNNNNNVSGGSSSSENRSNNFHY</sequence>
<comment type="caution">
    <text evidence="3">The sequence shown here is derived from an EMBL/GenBank/DDBJ whole genome shotgun (WGS) entry which is preliminary data.</text>
</comment>
<keyword evidence="4" id="KW-1185">Reference proteome</keyword>
<evidence type="ECO:0000313" key="3">
    <source>
        <dbReference type="EMBL" id="KAK9670075.1"/>
    </source>
</evidence>
<evidence type="ECO:0000259" key="2">
    <source>
        <dbReference type="Pfam" id="PF05678"/>
    </source>
</evidence>
<protein>
    <recommendedName>
        <fullName evidence="2">VQ domain-containing protein</fullName>
    </recommendedName>
</protein>
<dbReference type="Proteomes" id="UP001443914">
    <property type="component" value="Unassembled WGS sequence"/>
</dbReference>
<feature type="region of interest" description="Disordered" evidence="1">
    <location>
        <begin position="54"/>
        <end position="80"/>
    </location>
</feature>
<feature type="region of interest" description="Disordered" evidence="1">
    <location>
        <begin position="151"/>
        <end position="180"/>
    </location>
</feature>
<evidence type="ECO:0000313" key="4">
    <source>
        <dbReference type="Proteomes" id="UP001443914"/>
    </source>
</evidence>